<name>A0A0F9H5P8_9ZZZZ</name>
<proteinExistence type="predicted"/>
<sequence length="277" mass="31475">MNIFTPTAAEIFPPDLEIYPVAMLALFPRLTRAKYRQHTGEQAPPWEPSRRIKRWADRTLGEADPDGAYPVRWYQVEAGEIAWKETTITNAEAAALNLPGQYDYPKWDPAPVGGFQASNYDGSRQQVDVDAVSTREQAEILSAELNGLGVEEHSLDGPFYFWFEPSEKRRIWWVKLSGGGKIFAGRLLKKQYVNGVGAPGRWIRSERVPWWKSGLDEIPEEWDARPEIPIPMRALEANERLQLGFGGAIQVVTAESDTDLLRRIDRNVREIRDLVEG</sequence>
<accession>A0A0F9H5P8</accession>
<evidence type="ECO:0000313" key="1">
    <source>
        <dbReference type="EMBL" id="KKM06409.1"/>
    </source>
</evidence>
<dbReference type="EMBL" id="LAZR01016000">
    <property type="protein sequence ID" value="KKM06409.1"/>
    <property type="molecule type" value="Genomic_DNA"/>
</dbReference>
<comment type="caution">
    <text evidence="1">The sequence shown here is derived from an EMBL/GenBank/DDBJ whole genome shotgun (WGS) entry which is preliminary data.</text>
</comment>
<organism evidence="1">
    <name type="scientific">marine sediment metagenome</name>
    <dbReference type="NCBI Taxonomy" id="412755"/>
    <lineage>
        <taxon>unclassified sequences</taxon>
        <taxon>metagenomes</taxon>
        <taxon>ecological metagenomes</taxon>
    </lineage>
</organism>
<gene>
    <name evidence="1" type="ORF">LCGC14_1744260</name>
</gene>
<protein>
    <submittedName>
        <fullName evidence="1">Uncharacterized protein</fullName>
    </submittedName>
</protein>
<dbReference type="AlphaFoldDB" id="A0A0F9H5P8"/>
<reference evidence="1" key="1">
    <citation type="journal article" date="2015" name="Nature">
        <title>Complex archaea that bridge the gap between prokaryotes and eukaryotes.</title>
        <authorList>
            <person name="Spang A."/>
            <person name="Saw J.H."/>
            <person name="Jorgensen S.L."/>
            <person name="Zaremba-Niedzwiedzka K."/>
            <person name="Martijn J."/>
            <person name="Lind A.E."/>
            <person name="van Eijk R."/>
            <person name="Schleper C."/>
            <person name="Guy L."/>
            <person name="Ettema T.J."/>
        </authorList>
    </citation>
    <scope>NUCLEOTIDE SEQUENCE</scope>
</reference>